<dbReference type="Pfam" id="PF13189">
    <property type="entry name" value="Cytidylate_kin2"/>
    <property type="match status" value="1"/>
</dbReference>
<dbReference type="InterPro" id="IPR027417">
    <property type="entry name" value="P-loop_NTPase"/>
</dbReference>
<accession>A0A943HLZ0</accession>
<keyword evidence="1" id="KW-0808">Transferase</keyword>
<dbReference type="SUPFAM" id="SSF52540">
    <property type="entry name" value="P-loop containing nucleoside triphosphate hydrolases"/>
    <property type="match status" value="1"/>
</dbReference>
<sequence>MYPNYPYFAVAITRTCGSGGGSYIGKKLAQDFDIDLYDRKLLRLAAEDSGINEKIFAAADENTKKTLLYRVSQHVYDGSFIPPESGNFISDQNLFNYQAKVLRELLDEESYVCVGRAADFVLKDKPNVLTVYIDAPYEDRIEREMKRQGIGRSQAMHYIDKLDHYRESYYKYHTGRQWKRVENYDLCLDSAAIGLDNCVEVIKRVIELKFGVKCPR</sequence>
<gene>
    <name evidence="1" type="ORF">KHY36_14220</name>
</gene>
<organism evidence="1 2">
    <name type="scientific">Subdoligranulum variabile</name>
    <dbReference type="NCBI Taxonomy" id="214851"/>
    <lineage>
        <taxon>Bacteria</taxon>
        <taxon>Bacillati</taxon>
        <taxon>Bacillota</taxon>
        <taxon>Clostridia</taxon>
        <taxon>Eubacteriales</taxon>
        <taxon>Oscillospiraceae</taxon>
        <taxon>Subdoligranulum</taxon>
    </lineage>
</organism>
<proteinExistence type="predicted"/>
<reference evidence="1" key="1">
    <citation type="submission" date="2021-02" db="EMBL/GenBank/DDBJ databases">
        <title>Infant gut strain persistence is associated with maternal origin, phylogeny, and functional potential including surface adhesion and iron acquisition.</title>
        <authorList>
            <person name="Lou Y.C."/>
        </authorList>
    </citation>
    <scope>NUCLEOTIDE SEQUENCE</scope>
    <source>
        <strain evidence="1">L3_101_000M1_dasL3_101_000M1_concoct_87</strain>
    </source>
</reference>
<evidence type="ECO:0000313" key="2">
    <source>
        <dbReference type="Proteomes" id="UP000759273"/>
    </source>
</evidence>
<evidence type="ECO:0000313" key="1">
    <source>
        <dbReference type="EMBL" id="MBS5333665.1"/>
    </source>
</evidence>
<dbReference type="Proteomes" id="UP000759273">
    <property type="component" value="Unassembled WGS sequence"/>
</dbReference>
<dbReference type="AlphaFoldDB" id="A0A943HLZ0"/>
<dbReference type="Gene3D" id="3.40.50.300">
    <property type="entry name" value="P-loop containing nucleotide triphosphate hydrolases"/>
    <property type="match status" value="1"/>
</dbReference>
<protein>
    <submittedName>
        <fullName evidence="1">Cytidylate kinase-like family protein</fullName>
    </submittedName>
</protein>
<comment type="caution">
    <text evidence="1">The sequence shown here is derived from an EMBL/GenBank/DDBJ whole genome shotgun (WGS) entry which is preliminary data.</text>
</comment>
<name>A0A943HLZ0_9FIRM</name>
<keyword evidence="1" id="KW-0418">Kinase</keyword>
<dbReference type="GO" id="GO:0016301">
    <property type="term" value="F:kinase activity"/>
    <property type="evidence" value="ECO:0007669"/>
    <property type="project" value="UniProtKB-KW"/>
</dbReference>
<dbReference type="EMBL" id="JAGZGG010000052">
    <property type="protein sequence ID" value="MBS5333665.1"/>
    <property type="molecule type" value="Genomic_DNA"/>
</dbReference>